<feature type="domain" description="F-box" evidence="1">
    <location>
        <begin position="7"/>
        <end position="44"/>
    </location>
</feature>
<dbReference type="PANTHER" id="PTHR44259:SF104">
    <property type="entry name" value="F-BOX ONLY PROTEIN (DUF295)-RELATED"/>
    <property type="match status" value="1"/>
</dbReference>
<dbReference type="Pfam" id="PF00646">
    <property type="entry name" value="F-box"/>
    <property type="match status" value="1"/>
</dbReference>
<dbReference type="AlphaFoldDB" id="A0A8T1ZGR9"/>
<dbReference type="Pfam" id="PF03478">
    <property type="entry name" value="Beta-prop_KIB1-4"/>
    <property type="match status" value="1"/>
</dbReference>
<dbReference type="InterPro" id="IPR001810">
    <property type="entry name" value="F-box_dom"/>
</dbReference>
<dbReference type="EMBL" id="JAEFBK010000010">
    <property type="protein sequence ID" value="KAG7558642.1"/>
    <property type="molecule type" value="Genomic_DNA"/>
</dbReference>
<sequence length="346" mass="40606">MSENQDWSNLCHDLLRPILESLSTIDFHRAKTVCSDWYSVWKTCVKRPLCPWQITHQGNSMKLFDPKEDKIHKIAGLSDFSYYMASYGNWLLMVHSGLDFYILNLLTCKRINLPSITHRSIVGFERSAVLWINERTEDYFVAFISNQHYLFSHKKGDDKNMNWNLYDTKVGLFDMAYKNSNLYLYTLDHDIKILDFSGDFPKVEGMKNPYRVRYFVQPLEYIWKRKIVIPNSGEVLIILSLKKEIHEKKFLFYIFKMNLESSQWERVYSIGENEMIIFGHGVTIRAPVQDVGDGIKSDSICFVENDLWPDWNRPSSCGIFDLATSTITWPKRFGVHIDQWFIPGSA</sequence>
<evidence type="ECO:0000313" key="3">
    <source>
        <dbReference type="EMBL" id="KAG7558642.1"/>
    </source>
</evidence>
<dbReference type="InterPro" id="IPR050942">
    <property type="entry name" value="F-box_BR-signaling"/>
</dbReference>
<feature type="domain" description="KIB1-4 beta-propeller" evidence="2">
    <location>
        <begin position="63"/>
        <end position="321"/>
    </location>
</feature>
<comment type="caution">
    <text evidence="3">The sequence shown here is derived from an EMBL/GenBank/DDBJ whole genome shotgun (WGS) entry which is preliminary data.</text>
</comment>
<gene>
    <name evidence="3" type="ORF">ISN45_Aa05g002820</name>
</gene>
<dbReference type="PANTHER" id="PTHR44259">
    <property type="entry name" value="OS07G0183000 PROTEIN-RELATED"/>
    <property type="match status" value="1"/>
</dbReference>
<evidence type="ECO:0000259" key="2">
    <source>
        <dbReference type="Pfam" id="PF03478"/>
    </source>
</evidence>
<keyword evidence="4" id="KW-1185">Reference proteome</keyword>
<name>A0A8T1ZGR9_9BRAS</name>
<dbReference type="Proteomes" id="UP000694240">
    <property type="component" value="Chromosome 10"/>
</dbReference>
<evidence type="ECO:0000259" key="1">
    <source>
        <dbReference type="Pfam" id="PF00646"/>
    </source>
</evidence>
<evidence type="ECO:0008006" key="5">
    <source>
        <dbReference type="Google" id="ProtNLM"/>
    </source>
</evidence>
<dbReference type="InterPro" id="IPR005174">
    <property type="entry name" value="KIB1-4_b-propeller"/>
</dbReference>
<reference evidence="3 4" key="1">
    <citation type="submission" date="2020-12" db="EMBL/GenBank/DDBJ databases">
        <title>Concerted genomic and epigenomic changes stabilize Arabidopsis allopolyploids.</title>
        <authorList>
            <person name="Chen Z."/>
        </authorList>
    </citation>
    <scope>NUCLEOTIDE SEQUENCE [LARGE SCALE GENOMIC DNA]</scope>
    <source>
        <strain evidence="3">Allo738</strain>
        <tissue evidence="3">Leaf</tissue>
    </source>
</reference>
<proteinExistence type="predicted"/>
<protein>
    <recommendedName>
        <fullName evidence="5">F-box domain-containing protein</fullName>
    </recommendedName>
</protein>
<accession>A0A8T1ZGR9</accession>
<organism evidence="3 4">
    <name type="scientific">Arabidopsis thaliana x Arabidopsis arenosa</name>
    <dbReference type="NCBI Taxonomy" id="1240361"/>
    <lineage>
        <taxon>Eukaryota</taxon>
        <taxon>Viridiplantae</taxon>
        <taxon>Streptophyta</taxon>
        <taxon>Embryophyta</taxon>
        <taxon>Tracheophyta</taxon>
        <taxon>Spermatophyta</taxon>
        <taxon>Magnoliopsida</taxon>
        <taxon>eudicotyledons</taxon>
        <taxon>Gunneridae</taxon>
        <taxon>Pentapetalae</taxon>
        <taxon>rosids</taxon>
        <taxon>malvids</taxon>
        <taxon>Brassicales</taxon>
        <taxon>Brassicaceae</taxon>
        <taxon>Camelineae</taxon>
        <taxon>Arabidopsis</taxon>
    </lineage>
</organism>
<evidence type="ECO:0000313" key="4">
    <source>
        <dbReference type="Proteomes" id="UP000694240"/>
    </source>
</evidence>